<name>A0AAV2R5L3_MEGNR</name>
<keyword evidence="1" id="KW-0472">Membrane</keyword>
<protein>
    <submittedName>
        <fullName evidence="2">Uncharacterized protein</fullName>
    </submittedName>
</protein>
<reference evidence="2 3" key="1">
    <citation type="submission" date="2024-05" db="EMBL/GenBank/DDBJ databases">
        <authorList>
            <person name="Wallberg A."/>
        </authorList>
    </citation>
    <scope>NUCLEOTIDE SEQUENCE [LARGE SCALE GENOMIC DNA]</scope>
</reference>
<feature type="non-terminal residue" evidence="2">
    <location>
        <position position="114"/>
    </location>
</feature>
<dbReference type="Proteomes" id="UP001497623">
    <property type="component" value="Unassembled WGS sequence"/>
</dbReference>
<accession>A0AAV2R5L3</accession>
<gene>
    <name evidence="2" type="ORF">MNOR_LOCUS21017</name>
</gene>
<keyword evidence="3" id="KW-1185">Reference proteome</keyword>
<evidence type="ECO:0000256" key="1">
    <source>
        <dbReference type="SAM" id="Phobius"/>
    </source>
</evidence>
<evidence type="ECO:0000313" key="2">
    <source>
        <dbReference type="EMBL" id="CAL4116638.1"/>
    </source>
</evidence>
<keyword evidence="1" id="KW-0812">Transmembrane</keyword>
<dbReference type="EMBL" id="CAXKWB010016590">
    <property type="protein sequence ID" value="CAL4116638.1"/>
    <property type="molecule type" value="Genomic_DNA"/>
</dbReference>
<comment type="caution">
    <text evidence="2">The sequence shown here is derived from an EMBL/GenBank/DDBJ whole genome shotgun (WGS) entry which is preliminary data.</text>
</comment>
<keyword evidence="1" id="KW-1133">Transmembrane helix</keyword>
<evidence type="ECO:0000313" key="3">
    <source>
        <dbReference type="Proteomes" id="UP001497623"/>
    </source>
</evidence>
<feature type="transmembrane region" description="Helical" evidence="1">
    <location>
        <begin position="86"/>
        <end position="109"/>
    </location>
</feature>
<proteinExistence type="predicted"/>
<dbReference type="AlphaFoldDB" id="A0AAV2R5L3"/>
<sequence>NGTFIEDDDQLPTKVQNSNAPNQTIHILDGESQLPSEKCGNSYKLCIADTNTEVSNESDDDKDYSLISMIPQLKSLKKRINKHSEWVRLGIMAVLVLLYISYFFTVIAVHTTIQ</sequence>
<feature type="non-terminal residue" evidence="2">
    <location>
        <position position="1"/>
    </location>
</feature>
<organism evidence="2 3">
    <name type="scientific">Meganyctiphanes norvegica</name>
    <name type="common">Northern krill</name>
    <name type="synonym">Thysanopoda norvegica</name>
    <dbReference type="NCBI Taxonomy" id="48144"/>
    <lineage>
        <taxon>Eukaryota</taxon>
        <taxon>Metazoa</taxon>
        <taxon>Ecdysozoa</taxon>
        <taxon>Arthropoda</taxon>
        <taxon>Crustacea</taxon>
        <taxon>Multicrustacea</taxon>
        <taxon>Malacostraca</taxon>
        <taxon>Eumalacostraca</taxon>
        <taxon>Eucarida</taxon>
        <taxon>Euphausiacea</taxon>
        <taxon>Euphausiidae</taxon>
        <taxon>Meganyctiphanes</taxon>
    </lineage>
</organism>